<protein>
    <submittedName>
        <fullName evidence="2">Hypothetical_protein</fullName>
    </submittedName>
</protein>
<reference evidence="2 3" key="2">
    <citation type="submission" date="2024-07" db="EMBL/GenBank/DDBJ databases">
        <authorList>
            <person name="Akdeniz Z."/>
        </authorList>
    </citation>
    <scope>NUCLEOTIDE SEQUENCE [LARGE SCALE GENOMIC DNA]</scope>
</reference>
<name>A0AA86PS34_9EUKA</name>
<dbReference type="EMBL" id="CAXDID020000233">
    <property type="protein sequence ID" value="CAL6061088.1"/>
    <property type="molecule type" value="Genomic_DNA"/>
</dbReference>
<organism evidence="1">
    <name type="scientific">Hexamita inflata</name>
    <dbReference type="NCBI Taxonomy" id="28002"/>
    <lineage>
        <taxon>Eukaryota</taxon>
        <taxon>Metamonada</taxon>
        <taxon>Diplomonadida</taxon>
        <taxon>Hexamitidae</taxon>
        <taxon>Hexamitinae</taxon>
        <taxon>Hexamita</taxon>
    </lineage>
</organism>
<gene>
    <name evidence="1" type="ORF">HINF_LOCUS32346</name>
    <name evidence="2" type="ORF">HINF_LOCUS49539</name>
</gene>
<proteinExistence type="predicted"/>
<reference evidence="1" key="1">
    <citation type="submission" date="2023-06" db="EMBL/GenBank/DDBJ databases">
        <authorList>
            <person name="Kurt Z."/>
        </authorList>
    </citation>
    <scope>NUCLEOTIDE SEQUENCE</scope>
</reference>
<accession>A0AA86PS34</accession>
<dbReference type="AlphaFoldDB" id="A0AA86PS34"/>
<evidence type="ECO:0000313" key="2">
    <source>
        <dbReference type="EMBL" id="CAL6061088.1"/>
    </source>
</evidence>
<keyword evidence="3" id="KW-1185">Reference proteome</keyword>
<dbReference type="EMBL" id="CATOUU010000730">
    <property type="protein sequence ID" value="CAI9944701.1"/>
    <property type="molecule type" value="Genomic_DNA"/>
</dbReference>
<dbReference type="Proteomes" id="UP001642409">
    <property type="component" value="Unassembled WGS sequence"/>
</dbReference>
<evidence type="ECO:0000313" key="1">
    <source>
        <dbReference type="EMBL" id="CAI9944701.1"/>
    </source>
</evidence>
<evidence type="ECO:0000313" key="3">
    <source>
        <dbReference type="Proteomes" id="UP001642409"/>
    </source>
</evidence>
<comment type="caution">
    <text evidence="1">The sequence shown here is derived from an EMBL/GenBank/DDBJ whole genome shotgun (WGS) entry which is preliminary data.</text>
</comment>
<sequence length="103" mass="11838">MSIISIRQVEMFDLIQGRQEGRQVSTPDLKRPHCQIFILYMITMSEVRQQKSVMQKQSLIIKNSTKYLQNGQENKNACTSQHSSNAGKLVVLNEKMIFLLVPV</sequence>